<name>L9WQ86_9EURY</name>
<feature type="transmembrane region" description="Helical" evidence="1">
    <location>
        <begin position="119"/>
        <end position="137"/>
    </location>
</feature>
<dbReference type="Proteomes" id="UP000011602">
    <property type="component" value="Unassembled WGS sequence"/>
</dbReference>
<accession>L9WQ86</accession>
<dbReference type="eggNOG" id="arCOG03058">
    <property type="taxonomic scope" value="Archaea"/>
</dbReference>
<feature type="transmembrane region" description="Helical" evidence="1">
    <location>
        <begin position="22"/>
        <end position="45"/>
    </location>
</feature>
<feature type="domain" description="Phosphatidic acid phosphatase type 2/haloperoxidase" evidence="2">
    <location>
        <begin position="51"/>
        <end position="161"/>
    </location>
</feature>
<proteinExistence type="predicted"/>
<sequence>MIRFEDESEAIRDAASAESADLAAAVTSLAEPAVLLTILAVVFWVGNRRRTALVLSYGVAALGFYVSLEALLGLPHSLESALLAPAEVGADGFPSGHAFGAMVVYGGLVGAYERLRDPLAVAIAGALIVAVSLSRVILGTHYLGDVLVGAALGVGFVIAMNRLTRGAPVVGFLIAAVLAGLAVFLPETAAYDVLALGAALGGLLTAGWIDRLPSPRSRLEAAVLVVAGVAVVAAIRLVETALEFAPLLVALYAAFVAWVVFAPELVGRLSSALDRTRVES</sequence>
<dbReference type="RefSeq" id="WP_007260657.1">
    <property type="nucleotide sequence ID" value="NZ_AOHZ01000081.1"/>
</dbReference>
<dbReference type="Pfam" id="PF01569">
    <property type="entry name" value="PAP2"/>
    <property type="match status" value="1"/>
</dbReference>
<dbReference type="InterPro" id="IPR000326">
    <property type="entry name" value="PAP2/HPO"/>
</dbReference>
<feature type="transmembrane region" description="Helical" evidence="1">
    <location>
        <begin position="167"/>
        <end position="185"/>
    </location>
</feature>
<gene>
    <name evidence="3" type="ORF">C493_16981</name>
</gene>
<keyword evidence="1" id="KW-0812">Transmembrane</keyword>
<feature type="transmembrane region" description="Helical" evidence="1">
    <location>
        <begin position="191"/>
        <end position="209"/>
    </location>
</feature>
<organism evidence="3 4">
    <name type="scientific">Natronolimnohabitans innermongolicus JCM 12255</name>
    <dbReference type="NCBI Taxonomy" id="1227499"/>
    <lineage>
        <taxon>Archaea</taxon>
        <taxon>Methanobacteriati</taxon>
        <taxon>Methanobacteriota</taxon>
        <taxon>Stenosarchaea group</taxon>
        <taxon>Halobacteria</taxon>
        <taxon>Halobacteriales</taxon>
        <taxon>Natrialbaceae</taxon>
        <taxon>Natronolimnohabitans</taxon>
    </lineage>
</organism>
<protein>
    <submittedName>
        <fullName evidence="3">Phosphoesterase PA-phosphatase-like protein</fullName>
    </submittedName>
</protein>
<feature type="transmembrane region" description="Helical" evidence="1">
    <location>
        <begin position="244"/>
        <end position="267"/>
    </location>
</feature>
<feature type="transmembrane region" description="Helical" evidence="1">
    <location>
        <begin position="143"/>
        <end position="160"/>
    </location>
</feature>
<comment type="caution">
    <text evidence="3">The sequence shown here is derived from an EMBL/GenBank/DDBJ whole genome shotgun (WGS) entry which is preliminary data.</text>
</comment>
<keyword evidence="1" id="KW-0472">Membrane</keyword>
<feature type="transmembrane region" description="Helical" evidence="1">
    <location>
        <begin position="92"/>
        <end position="112"/>
    </location>
</feature>
<dbReference type="SUPFAM" id="SSF48317">
    <property type="entry name" value="Acid phosphatase/Vanadium-dependent haloperoxidase"/>
    <property type="match status" value="1"/>
</dbReference>
<evidence type="ECO:0000313" key="4">
    <source>
        <dbReference type="Proteomes" id="UP000011602"/>
    </source>
</evidence>
<keyword evidence="4" id="KW-1185">Reference proteome</keyword>
<feature type="transmembrane region" description="Helical" evidence="1">
    <location>
        <begin position="221"/>
        <end position="238"/>
    </location>
</feature>
<feature type="transmembrane region" description="Helical" evidence="1">
    <location>
        <begin position="52"/>
        <end position="72"/>
    </location>
</feature>
<dbReference type="AlphaFoldDB" id="L9WQ86"/>
<dbReference type="SMART" id="SM00014">
    <property type="entry name" value="acidPPc"/>
    <property type="match status" value="1"/>
</dbReference>
<dbReference type="InterPro" id="IPR036938">
    <property type="entry name" value="PAP2/HPO_sf"/>
</dbReference>
<reference evidence="3 4" key="1">
    <citation type="journal article" date="2014" name="PLoS Genet.">
        <title>Phylogenetically driven sequencing of extremely halophilic archaea reveals strategies for static and dynamic osmo-response.</title>
        <authorList>
            <person name="Becker E.A."/>
            <person name="Seitzer P.M."/>
            <person name="Tritt A."/>
            <person name="Larsen D."/>
            <person name="Krusor M."/>
            <person name="Yao A.I."/>
            <person name="Wu D."/>
            <person name="Madern D."/>
            <person name="Eisen J.A."/>
            <person name="Darling A.E."/>
            <person name="Facciotti M.T."/>
        </authorList>
    </citation>
    <scope>NUCLEOTIDE SEQUENCE [LARGE SCALE GENOMIC DNA]</scope>
    <source>
        <strain evidence="3 4">JCM 12255</strain>
    </source>
</reference>
<keyword evidence="1" id="KW-1133">Transmembrane helix</keyword>
<evidence type="ECO:0000256" key="1">
    <source>
        <dbReference type="SAM" id="Phobius"/>
    </source>
</evidence>
<dbReference type="Gene3D" id="1.20.144.10">
    <property type="entry name" value="Phosphatidic acid phosphatase type 2/haloperoxidase"/>
    <property type="match status" value="1"/>
</dbReference>
<dbReference type="STRING" id="1227499.C493_16981"/>
<evidence type="ECO:0000259" key="2">
    <source>
        <dbReference type="SMART" id="SM00014"/>
    </source>
</evidence>
<evidence type="ECO:0000313" key="3">
    <source>
        <dbReference type="EMBL" id="ELY51644.1"/>
    </source>
</evidence>
<dbReference type="EMBL" id="AOHZ01000081">
    <property type="protein sequence ID" value="ELY51644.1"/>
    <property type="molecule type" value="Genomic_DNA"/>
</dbReference>